<evidence type="ECO:0000256" key="5">
    <source>
        <dbReference type="ARBA" id="ARBA00029594"/>
    </source>
</evidence>
<accession>A0A9X1JLE4</accession>
<protein>
    <recommendedName>
        <fullName evidence="3">Phospholipase D</fullName>
    </recommendedName>
    <alternativeName>
        <fullName evidence="5">Choline phosphatase</fullName>
    </alternativeName>
</protein>
<dbReference type="GO" id="GO:0030572">
    <property type="term" value="F:phosphatidyltransferase activity"/>
    <property type="evidence" value="ECO:0007669"/>
    <property type="project" value="UniProtKB-ARBA"/>
</dbReference>
<evidence type="ECO:0000256" key="1">
    <source>
        <dbReference type="ARBA" id="ARBA00003145"/>
    </source>
</evidence>
<dbReference type="PANTHER" id="PTHR21248">
    <property type="entry name" value="CARDIOLIPIN SYNTHASE"/>
    <property type="match status" value="1"/>
</dbReference>
<keyword evidence="8" id="KW-1185">Reference proteome</keyword>
<dbReference type="EMBL" id="JAGSPC010000001">
    <property type="protein sequence ID" value="MBV7258249.1"/>
    <property type="molecule type" value="Genomic_DNA"/>
</dbReference>
<dbReference type="GO" id="GO:0032049">
    <property type="term" value="P:cardiolipin biosynthetic process"/>
    <property type="evidence" value="ECO:0007669"/>
    <property type="project" value="UniProtKB-ARBA"/>
</dbReference>
<dbReference type="Pfam" id="PF13091">
    <property type="entry name" value="PLDc_2"/>
    <property type="match status" value="2"/>
</dbReference>
<comment type="function">
    <text evidence="1">Could be a virulence factor.</text>
</comment>
<reference evidence="7" key="1">
    <citation type="submission" date="2021-04" db="EMBL/GenBank/DDBJ databases">
        <authorList>
            <person name="Pira H."/>
            <person name="Risdian C."/>
            <person name="Wink J."/>
        </authorList>
    </citation>
    <scope>NUCLEOTIDE SEQUENCE</scope>
    <source>
        <strain evidence="7">WH158</strain>
    </source>
</reference>
<organism evidence="7 8">
    <name type="scientific">Erythrobacter crassostreae</name>
    <dbReference type="NCBI Taxonomy" id="2828328"/>
    <lineage>
        <taxon>Bacteria</taxon>
        <taxon>Pseudomonadati</taxon>
        <taxon>Pseudomonadota</taxon>
        <taxon>Alphaproteobacteria</taxon>
        <taxon>Sphingomonadales</taxon>
        <taxon>Erythrobacteraceae</taxon>
        <taxon>Erythrobacter/Porphyrobacter group</taxon>
        <taxon>Erythrobacter</taxon>
    </lineage>
</organism>
<keyword evidence="4" id="KW-0964">Secreted</keyword>
<name>A0A9X1JLE4_9SPHN</name>
<evidence type="ECO:0000313" key="7">
    <source>
        <dbReference type="EMBL" id="MBV7258249.1"/>
    </source>
</evidence>
<dbReference type="InterPro" id="IPR001736">
    <property type="entry name" value="PLipase_D/transphosphatidylase"/>
</dbReference>
<dbReference type="GO" id="GO:0005576">
    <property type="term" value="C:extracellular region"/>
    <property type="evidence" value="ECO:0007669"/>
    <property type="project" value="UniProtKB-SubCell"/>
</dbReference>
<dbReference type="RefSeq" id="WP_218403593.1">
    <property type="nucleotide sequence ID" value="NZ_JAGSPC010000001.1"/>
</dbReference>
<dbReference type="CDD" id="cd09110">
    <property type="entry name" value="PLDc_CLS_1"/>
    <property type="match status" value="1"/>
</dbReference>
<sequence>MTQNNCPDPSETPTSDYQDADSFQVKAQGHAFTFYPRGSDRLEALVDHIDKAQKSLAIFYYMFQHDHAGAQILAALVKAVERGVDVHLIIDAFGSDAPDHFFDPLVEAGGRFDVFAAKWNVRYLIRNHQKFVIADNARVLTGGNNVSDHYYDTPENNGWCDLGVAIEGKVVDQFADWFILLRDWVQSEGSQLRRMRRMVKQWDAGEGPVRLLVGGPLVRKSHWAWQFKTDLVHAQSLDTVSAYFSPPSSMRRLMARVARRGRMRMITAGKSDIDATIDVARLLYRKLLKAGTKIFEFQPCKLHMKLLIADNVSYFGSANLDKRSVRINVELMVRVEDGDLADRLRDFITTLEAASMPVTREWYAQEAGLFNRMRWTLSYWIALADYRVARSLNKPSTP</sequence>
<dbReference type="AlphaFoldDB" id="A0A9X1JLE4"/>
<comment type="subcellular location">
    <subcellularLocation>
        <location evidence="2">Secreted</location>
    </subcellularLocation>
</comment>
<evidence type="ECO:0000256" key="2">
    <source>
        <dbReference type="ARBA" id="ARBA00004613"/>
    </source>
</evidence>
<proteinExistence type="predicted"/>
<dbReference type="PROSITE" id="PS50035">
    <property type="entry name" value="PLD"/>
    <property type="match status" value="2"/>
</dbReference>
<dbReference type="Proteomes" id="UP001138681">
    <property type="component" value="Unassembled WGS sequence"/>
</dbReference>
<dbReference type="InterPro" id="IPR025202">
    <property type="entry name" value="PLD-like_dom"/>
</dbReference>
<comment type="caution">
    <text evidence="7">The sequence shown here is derived from an EMBL/GenBank/DDBJ whole genome shotgun (WGS) entry which is preliminary data.</text>
</comment>
<dbReference type="SMART" id="SM00155">
    <property type="entry name" value="PLDc"/>
    <property type="match status" value="2"/>
</dbReference>
<feature type="domain" description="PLD phosphodiesterase" evidence="6">
    <location>
        <begin position="302"/>
        <end position="324"/>
    </location>
</feature>
<evidence type="ECO:0000259" key="6">
    <source>
        <dbReference type="PROSITE" id="PS50035"/>
    </source>
</evidence>
<gene>
    <name evidence="7" type="ORF">KCG46_01520</name>
</gene>
<evidence type="ECO:0000313" key="8">
    <source>
        <dbReference type="Proteomes" id="UP001138681"/>
    </source>
</evidence>
<evidence type="ECO:0000256" key="4">
    <source>
        <dbReference type="ARBA" id="ARBA00022525"/>
    </source>
</evidence>
<evidence type="ECO:0000256" key="3">
    <source>
        <dbReference type="ARBA" id="ARBA00018392"/>
    </source>
</evidence>
<feature type="domain" description="PLD phosphodiesterase" evidence="6">
    <location>
        <begin position="123"/>
        <end position="150"/>
    </location>
</feature>
<dbReference type="PANTHER" id="PTHR21248:SF12">
    <property type="entry name" value="CARDIOLIPIN SYNTHASE C"/>
    <property type="match status" value="1"/>
</dbReference>